<dbReference type="RefSeq" id="WP_166313253.1">
    <property type="nucleotide sequence ID" value="NZ_WOTH01000005.1"/>
</dbReference>
<dbReference type="InterPro" id="IPR015942">
    <property type="entry name" value="Asp/Glu/hydantoin_racemase"/>
</dbReference>
<dbReference type="Gene3D" id="3.40.50.1860">
    <property type="match status" value="2"/>
</dbReference>
<gene>
    <name evidence="7 8" type="primary">murI</name>
    <name evidence="8" type="ORF">GOB87_03930</name>
</gene>
<sequence>MDETAGDNMRAGSFTLSASPRILAFDSGIGGLSIVAALRRHLPHAHIDYLADTAFFPYGGQDDDILKRHIVSLLENAILRLAPDVVVIACNTASTLALAALREICGVPFVGCVPPIRWAARITRSKVIGLLATPATVRRAYITDLRNHYAPDCTVIAYGARDLAALAESAFRGVPPDATCIRQDVAGLFEQPSGSRIDAVALGCTHYTFVADALRAASPPDVAWLDPADAVARQTRHVLETTGLSTGVRSEPEHIWFTAPPYNPARLENGLKKLRYDQPELWAST</sequence>
<protein>
    <recommendedName>
        <fullName evidence="2 7">Glutamate racemase</fullName>
        <ecNumber evidence="2 7">5.1.1.3</ecNumber>
    </recommendedName>
</protein>
<dbReference type="InterPro" id="IPR018187">
    <property type="entry name" value="Asp/Glu_racemase_AS_1"/>
</dbReference>
<dbReference type="InterPro" id="IPR001920">
    <property type="entry name" value="Asp/Glu_race"/>
</dbReference>
<dbReference type="PANTHER" id="PTHR21198">
    <property type="entry name" value="GLUTAMATE RACEMASE"/>
    <property type="match status" value="1"/>
</dbReference>
<organism evidence="8 9">
    <name type="scientific">Acetobacter estunensis</name>
    <dbReference type="NCBI Taxonomy" id="104097"/>
    <lineage>
        <taxon>Bacteria</taxon>
        <taxon>Pseudomonadati</taxon>
        <taxon>Pseudomonadota</taxon>
        <taxon>Alphaproteobacteria</taxon>
        <taxon>Acetobacterales</taxon>
        <taxon>Acetobacteraceae</taxon>
        <taxon>Acetobacter</taxon>
    </lineage>
</organism>
<proteinExistence type="inferred from homology"/>
<name>A0A967ECN3_9PROT</name>
<dbReference type="InterPro" id="IPR004391">
    <property type="entry name" value="Glu_race"/>
</dbReference>
<dbReference type="EMBL" id="WOTH01000005">
    <property type="protein sequence ID" value="NHO53110.1"/>
    <property type="molecule type" value="Genomic_DNA"/>
</dbReference>
<dbReference type="PROSITE" id="PS00923">
    <property type="entry name" value="ASP_GLU_RACEMASE_1"/>
    <property type="match status" value="1"/>
</dbReference>
<dbReference type="GO" id="GO:0008881">
    <property type="term" value="F:glutamate racemase activity"/>
    <property type="evidence" value="ECO:0007669"/>
    <property type="project" value="UniProtKB-UniRule"/>
</dbReference>
<dbReference type="HAMAP" id="MF_00258">
    <property type="entry name" value="Glu_racemase"/>
    <property type="match status" value="1"/>
</dbReference>
<dbReference type="GO" id="GO:0008360">
    <property type="term" value="P:regulation of cell shape"/>
    <property type="evidence" value="ECO:0007669"/>
    <property type="project" value="UniProtKB-KW"/>
</dbReference>
<keyword evidence="5 7" id="KW-0413">Isomerase</keyword>
<evidence type="ECO:0000256" key="4">
    <source>
        <dbReference type="ARBA" id="ARBA00022984"/>
    </source>
</evidence>
<dbReference type="AlphaFoldDB" id="A0A967ECN3"/>
<evidence type="ECO:0000313" key="8">
    <source>
        <dbReference type="EMBL" id="NHO53110.1"/>
    </source>
</evidence>
<feature type="binding site" evidence="7">
    <location>
        <begin position="91"/>
        <end position="92"/>
    </location>
    <ligand>
        <name>substrate</name>
    </ligand>
</feature>
<feature type="active site" description="Proton donor/acceptor" evidence="7">
    <location>
        <position position="204"/>
    </location>
</feature>
<evidence type="ECO:0000256" key="7">
    <source>
        <dbReference type="HAMAP-Rule" id="MF_00258"/>
    </source>
</evidence>
<evidence type="ECO:0000256" key="2">
    <source>
        <dbReference type="ARBA" id="ARBA00013090"/>
    </source>
</evidence>
<comment type="catalytic activity">
    <reaction evidence="1 7">
        <text>L-glutamate = D-glutamate</text>
        <dbReference type="Rhea" id="RHEA:12813"/>
        <dbReference type="ChEBI" id="CHEBI:29985"/>
        <dbReference type="ChEBI" id="CHEBI:29986"/>
        <dbReference type="EC" id="5.1.1.3"/>
    </reaction>
</comment>
<dbReference type="GO" id="GO:0071555">
    <property type="term" value="P:cell wall organization"/>
    <property type="evidence" value="ECO:0007669"/>
    <property type="project" value="UniProtKB-KW"/>
</dbReference>
<evidence type="ECO:0000256" key="6">
    <source>
        <dbReference type="ARBA" id="ARBA00023316"/>
    </source>
</evidence>
<dbReference type="Pfam" id="PF01177">
    <property type="entry name" value="Asp_Glu_race"/>
    <property type="match status" value="1"/>
</dbReference>
<feature type="binding site" evidence="7">
    <location>
        <begin position="58"/>
        <end position="59"/>
    </location>
    <ligand>
        <name>substrate</name>
    </ligand>
</feature>
<keyword evidence="4 7" id="KW-0573">Peptidoglycan synthesis</keyword>
<feature type="binding site" evidence="7">
    <location>
        <begin position="26"/>
        <end position="27"/>
    </location>
    <ligand>
        <name>substrate</name>
    </ligand>
</feature>
<dbReference type="GO" id="GO:0009252">
    <property type="term" value="P:peptidoglycan biosynthetic process"/>
    <property type="evidence" value="ECO:0007669"/>
    <property type="project" value="UniProtKB-UniRule"/>
</dbReference>
<feature type="binding site" evidence="7">
    <location>
        <begin position="205"/>
        <end position="206"/>
    </location>
    <ligand>
        <name>substrate</name>
    </ligand>
</feature>
<accession>A0A967ECN3</accession>
<evidence type="ECO:0000256" key="3">
    <source>
        <dbReference type="ARBA" id="ARBA00022960"/>
    </source>
</evidence>
<dbReference type="EC" id="5.1.1.3" evidence="2 7"/>
<evidence type="ECO:0000313" key="9">
    <source>
        <dbReference type="Proteomes" id="UP000597459"/>
    </source>
</evidence>
<dbReference type="NCBIfam" id="TIGR00067">
    <property type="entry name" value="glut_race"/>
    <property type="match status" value="1"/>
</dbReference>
<keyword evidence="3 7" id="KW-0133">Cell shape</keyword>
<reference evidence="8" key="1">
    <citation type="submission" date="2019-11" db="EMBL/GenBank/DDBJ databases">
        <title>Description of new Acetobacter species.</title>
        <authorList>
            <person name="Cleenwerck I."/>
            <person name="Sombolestani A.S."/>
        </authorList>
    </citation>
    <scope>NUCLEOTIDE SEQUENCE</scope>
    <source>
        <strain evidence="8">LMG 1626</strain>
    </source>
</reference>
<comment type="function">
    <text evidence="7">Provides the (R)-glutamate required for cell wall biosynthesis.</text>
</comment>
<dbReference type="PANTHER" id="PTHR21198:SF2">
    <property type="entry name" value="GLUTAMATE RACEMASE"/>
    <property type="match status" value="1"/>
</dbReference>
<dbReference type="Proteomes" id="UP000597459">
    <property type="component" value="Unassembled WGS sequence"/>
</dbReference>
<comment type="caution">
    <text evidence="8">The sequence shown here is derived from an EMBL/GenBank/DDBJ whole genome shotgun (WGS) entry which is preliminary data.</text>
</comment>
<comment type="pathway">
    <text evidence="7">Cell wall biogenesis; peptidoglycan biosynthesis.</text>
</comment>
<comment type="similarity">
    <text evidence="7">Belongs to the aspartate/glutamate racemases family.</text>
</comment>
<evidence type="ECO:0000256" key="5">
    <source>
        <dbReference type="ARBA" id="ARBA00023235"/>
    </source>
</evidence>
<evidence type="ECO:0000256" key="1">
    <source>
        <dbReference type="ARBA" id="ARBA00001602"/>
    </source>
</evidence>
<keyword evidence="6 7" id="KW-0961">Cell wall biogenesis/degradation</keyword>
<feature type="active site" description="Proton donor/acceptor" evidence="7">
    <location>
        <position position="90"/>
    </location>
</feature>
<dbReference type="SUPFAM" id="SSF53681">
    <property type="entry name" value="Aspartate/glutamate racemase"/>
    <property type="match status" value="2"/>
</dbReference>
<keyword evidence="9" id="KW-1185">Reference proteome</keyword>